<dbReference type="CDD" id="cd01650">
    <property type="entry name" value="RT_nLTR_like"/>
    <property type="match status" value="1"/>
</dbReference>
<gene>
    <name evidence="2" type="ORF">Slati_3858500</name>
</gene>
<reference evidence="2" key="2">
    <citation type="journal article" date="2024" name="Plant">
        <title>Genomic evolution and insights into agronomic trait innovations of Sesamum species.</title>
        <authorList>
            <person name="Miao H."/>
            <person name="Wang L."/>
            <person name="Qu L."/>
            <person name="Liu H."/>
            <person name="Sun Y."/>
            <person name="Le M."/>
            <person name="Wang Q."/>
            <person name="Wei S."/>
            <person name="Zheng Y."/>
            <person name="Lin W."/>
            <person name="Duan Y."/>
            <person name="Cao H."/>
            <person name="Xiong S."/>
            <person name="Wang X."/>
            <person name="Wei L."/>
            <person name="Li C."/>
            <person name="Ma Q."/>
            <person name="Ju M."/>
            <person name="Zhao R."/>
            <person name="Li G."/>
            <person name="Mu C."/>
            <person name="Tian Q."/>
            <person name="Mei H."/>
            <person name="Zhang T."/>
            <person name="Gao T."/>
            <person name="Zhang H."/>
        </authorList>
    </citation>
    <scope>NUCLEOTIDE SEQUENCE</scope>
    <source>
        <strain evidence="2">KEN1</strain>
    </source>
</reference>
<reference evidence="2" key="1">
    <citation type="submission" date="2020-06" db="EMBL/GenBank/DDBJ databases">
        <authorList>
            <person name="Li T."/>
            <person name="Hu X."/>
            <person name="Zhang T."/>
            <person name="Song X."/>
            <person name="Zhang H."/>
            <person name="Dai N."/>
            <person name="Sheng W."/>
            <person name="Hou X."/>
            <person name="Wei L."/>
        </authorList>
    </citation>
    <scope>NUCLEOTIDE SEQUENCE</scope>
    <source>
        <strain evidence="2">KEN1</strain>
        <tissue evidence="2">Leaf</tissue>
    </source>
</reference>
<comment type="caution">
    <text evidence="2">The sequence shown here is derived from an EMBL/GenBank/DDBJ whole genome shotgun (WGS) entry which is preliminary data.</text>
</comment>
<dbReference type="PANTHER" id="PTHR46890">
    <property type="entry name" value="NON-LTR RETROLELEMENT REVERSE TRANSCRIPTASE-LIKE PROTEIN-RELATED"/>
    <property type="match status" value="1"/>
</dbReference>
<proteinExistence type="predicted"/>
<feature type="domain" description="Reverse transcriptase" evidence="1">
    <location>
        <begin position="38"/>
        <end position="131"/>
    </location>
</feature>
<dbReference type="PANTHER" id="PTHR46890:SF48">
    <property type="entry name" value="RNA-DIRECTED DNA POLYMERASE"/>
    <property type="match status" value="1"/>
</dbReference>
<evidence type="ECO:0000313" key="2">
    <source>
        <dbReference type="EMBL" id="KAL0405446.1"/>
    </source>
</evidence>
<dbReference type="InterPro" id="IPR052343">
    <property type="entry name" value="Retrotransposon-Effector_Assoc"/>
</dbReference>
<sequence>MPKVSATANAELIRLYTTDEVQQTLNEMHPLKSSGPDKTSTDFRPISLCNVVYKIASKAIANHLKPLLNDIIFPSQSTFVPDRLITDNVLVDHELNHFLAHKYWGKTGHVSLKLDISKAYDRVEWYFLERVFSRAGDFIKGILFLPICSCFVLRCLVGGDPGRLTGVAVSRSGPWVSHLLFADDTLIFYWAVEEELWCVKSTLRRFEEVPDLAINLQKSVVVFSKNTSEEHREALGKFLGIPVVD</sequence>
<protein>
    <recommendedName>
        <fullName evidence="1">Reverse transcriptase domain-containing protein</fullName>
    </recommendedName>
</protein>
<dbReference type="InterPro" id="IPR000477">
    <property type="entry name" value="RT_dom"/>
</dbReference>
<dbReference type="Pfam" id="PF00078">
    <property type="entry name" value="RVT_1"/>
    <property type="match status" value="1"/>
</dbReference>
<organism evidence="2">
    <name type="scientific">Sesamum latifolium</name>
    <dbReference type="NCBI Taxonomy" id="2727402"/>
    <lineage>
        <taxon>Eukaryota</taxon>
        <taxon>Viridiplantae</taxon>
        <taxon>Streptophyta</taxon>
        <taxon>Embryophyta</taxon>
        <taxon>Tracheophyta</taxon>
        <taxon>Spermatophyta</taxon>
        <taxon>Magnoliopsida</taxon>
        <taxon>eudicotyledons</taxon>
        <taxon>Gunneridae</taxon>
        <taxon>Pentapetalae</taxon>
        <taxon>asterids</taxon>
        <taxon>lamiids</taxon>
        <taxon>Lamiales</taxon>
        <taxon>Pedaliaceae</taxon>
        <taxon>Sesamum</taxon>
    </lineage>
</organism>
<accession>A0AAW2TPA8</accession>
<name>A0AAW2TPA8_9LAMI</name>
<dbReference type="AlphaFoldDB" id="A0AAW2TPA8"/>
<evidence type="ECO:0000259" key="1">
    <source>
        <dbReference type="Pfam" id="PF00078"/>
    </source>
</evidence>
<dbReference type="EMBL" id="JACGWN010000014">
    <property type="protein sequence ID" value="KAL0405446.1"/>
    <property type="molecule type" value="Genomic_DNA"/>
</dbReference>